<sequence length="94" mass="10334">MLSCWVVGLLHLDGPVQMERAWAVGPTLRPTTYTLTISLVANLKKHVDACGLSKKIELVIVSPLLRTMQTAVGVFRGEGYMNGINVPPLMAWEE</sequence>
<name>A0ACB7Y8M9_9ERIC</name>
<dbReference type="EMBL" id="CM037157">
    <property type="protein sequence ID" value="KAH7849319.1"/>
    <property type="molecule type" value="Genomic_DNA"/>
</dbReference>
<reference evidence="1 2" key="1">
    <citation type="journal article" date="2021" name="Hortic Res">
        <title>High-quality reference genome and annotation aids understanding of berry development for evergreen blueberry (Vaccinium darrowii).</title>
        <authorList>
            <person name="Yu J."/>
            <person name="Hulse-Kemp A.M."/>
            <person name="Babiker E."/>
            <person name="Staton M."/>
        </authorList>
    </citation>
    <scope>NUCLEOTIDE SEQUENCE [LARGE SCALE GENOMIC DNA]</scope>
    <source>
        <strain evidence="2">cv. NJ 8807/NJ 8810</strain>
        <tissue evidence="1">Young leaf</tissue>
    </source>
</reference>
<comment type="caution">
    <text evidence="1">The sequence shown here is derived from an EMBL/GenBank/DDBJ whole genome shotgun (WGS) entry which is preliminary data.</text>
</comment>
<gene>
    <name evidence="1" type="ORF">Vadar_016220</name>
</gene>
<evidence type="ECO:0000313" key="2">
    <source>
        <dbReference type="Proteomes" id="UP000828048"/>
    </source>
</evidence>
<proteinExistence type="predicted"/>
<evidence type="ECO:0000313" key="1">
    <source>
        <dbReference type="EMBL" id="KAH7849319.1"/>
    </source>
</evidence>
<dbReference type="Proteomes" id="UP000828048">
    <property type="component" value="Chromosome 7"/>
</dbReference>
<organism evidence="1 2">
    <name type="scientific">Vaccinium darrowii</name>
    <dbReference type="NCBI Taxonomy" id="229202"/>
    <lineage>
        <taxon>Eukaryota</taxon>
        <taxon>Viridiplantae</taxon>
        <taxon>Streptophyta</taxon>
        <taxon>Embryophyta</taxon>
        <taxon>Tracheophyta</taxon>
        <taxon>Spermatophyta</taxon>
        <taxon>Magnoliopsida</taxon>
        <taxon>eudicotyledons</taxon>
        <taxon>Gunneridae</taxon>
        <taxon>Pentapetalae</taxon>
        <taxon>asterids</taxon>
        <taxon>Ericales</taxon>
        <taxon>Ericaceae</taxon>
        <taxon>Vaccinioideae</taxon>
        <taxon>Vaccinieae</taxon>
        <taxon>Vaccinium</taxon>
    </lineage>
</organism>
<protein>
    <submittedName>
        <fullName evidence="1">Uncharacterized protein</fullName>
    </submittedName>
</protein>
<accession>A0ACB7Y8M9</accession>
<keyword evidence="2" id="KW-1185">Reference proteome</keyword>